<dbReference type="Proteomes" id="UP001153069">
    <property type="component" value="Unassembled WGS sequence"/>
</dbReference>
<feature type="compositionally biased region" description="Low complexity" evidence="1">
    <location>
        <begin position="10"/>
        <end position="22"/>
    </location>
</feature>
<evidence type="ECO:0000313" key="3">
    <source>
        <dbReference type="Proteomes" id="UP001153069"/>
    </source>
</evidence>
<evidence type="ECO:0000256" key="1">
    <source>
        <dbReference type="SAM" id="MobiDB-lite"/>
    </source>
</evidence>
<sequence>MRRSLHVENTRTSATPEAAATATDNVGLLMTQDFQYESEEDNEANDCDSDDGQLHDEAVLNCCFHVIQPFAKKNSYYKKLKNRDFAITRKEKPKGSLQGTAFSHVSNIAKTKSIEQRRTVTELYMNHWRAIGEHEAAIHFTKEYCVYPRWNWNYCCSDECGVYPSNCPNESFNRHGIKSVCADNAKNASLTHFLVHTARSLLTDDAHGRSDPCTIVIPDTCSPLMVTVTGFVCEGIDVIEMGRDHMPVLIELLMRWFPRPSPFVTCSTRMATLLVIVKTASNILASIVLVQFS</sequence>
<gene>
    <name evidence="2" type="ORF">SEMRO_631_G178550.1</name>
</gene>
<comment type="caution">
    <text evidence="2">The sequence shown here is derived from an EMBL/GenBank/DDBJ whole genome shotgun (WGS) entry which is preliminary data.</text>
</comment>
<protein>
    <submittedName>
        <fullName evidence="2">Uncharacterized protein</fullName>
    </submittedName>
</protein>
<keyword evidence="3" id="KW-1185">Reference proteome</keyword>
<reference evidence="2" key="1">
    <citation type="submission" date="2020-06" db="EMBL/GenBank/DDBJ databases">
        <authorList>
            <consortium name="Plant Systems Biology data submission"/>
        </authorList>
    </citation>
    <scope>NUCLEOTIDE SEQUENCE</scope>
    <source>
        <strain evidence="2">D6</strain>
    </source>
</reference>
<proteinExistence type="predicted"/>
<dbReference type="EMBL" id="CAICTM010000630">
    <property type="protein sequence ID" value="CAB9514093.1"/>
    <property type="molecule type" value="Genomic_DNA"/>
</dbReference>
<evidence type="ECO:0000313" key="2">
    <source>
        <dbReference type="EMBL" id="CAB9514093.1"/>
    </source>
</evidence>
<organism evidence="2 3">
    <name type="scientific">Seminavis robusta</name>
    <dbReference type="NCBI Taxonomy" id="568900"/>
    <lineage>
        <taxon>Eukaryota</taxon>
        <taxon>Sar</taxon>
        <taxon>Stramenopiles</taxon>
        <taxon>Ochrophyta</taxon>
        <taxon>Bacillariophyta</taxon>
        <taxon>Bacillariophyceae</taxon>
        <taxon>Bacillariophycidae</taxon>
        <taxon>Naviculales</taxon>
        <taxon>Naviculaceae</taxon>
        <taxon>Seminavis</taxon>
    </lineage>
</organism>
<feature type="region of interest" description="Disordered" evidence="1">
    <location>
        <begin position="1"/>
        <end position="22"/>
    </location>
</feature>
<name>A0A9N8HKR7_9STRA</name>
<accession>A0A9N8HKR7</accession>
<dbReference type="AlphaFoldDB" id="A0A9N8HKR7"/>